<sequence length="410" mass="45904">MPIVYRPKIELGLCLLQPGIERRDIDIHVFTLITSLCAVAAIIIPSTGFLQDPRIAEIFYHASKRSLNLYRAEDLKHPTSTSIAIRYFHSGYRHAAGIRPRLWHDLEDAIRLMQAMRLYDEVSYRNMDYIESQLCRRLFWIIFTADKSAGILNNHPIALGGELFEGVKPAEYSKDLDDQPSFPTQELGGATLSILAGFNFNNDLWRAAYSVLAHIESLRNRFAHHETGDDQASNIPGLEDFSRLTELYITFEASLNSLHPSLGAYHTLSLSPSTFHFGQNTDGEPLPRALAVQRTNLHVSFQCLRLVIINAFASTNGQSRVLGSSALLLQKIGIAKEMLYIVHSSSLETLRLNGESCVEKIRLVGAAILELIDQHPQSPLASTARQYGNLYPYILAHLESKACDSLVEDT</sequence>
<protein>
    <recommendedName>
        <fullName evidence="5">Transcription factor domain-containing protein</fullName>
    </recommendedName>
</protein>
<reference evidence="3 4" key="1">
    <citation type="submission" date="2014-04" db="EMBL/GenBank/DDBJ databases">
        <authorList>
            <consortium name="DOE Joint Genome Institute"/>
            <person name="Kuo A."/>
            <person name="Martino E."/>
            <person name="Perotto S."/>
            <person name="Kohler A."/>
            <person name="Nagy L.G."/>
            <person name="Floudas D."/>
            <person name="Copeland A."/>
            <person name="Barry K.W."/>
            <person name="Cichocki N."/>
            <person name="Veneault-Fourrey C."/>
            <person name="LaButti K."/>
            <person name="Lindquist E.A."/>
            <person name="Lipzen A."/>
            <person name="Lundell T."/>
            <person name="Morin E."/>
            <person name="Murat C."/>
            <person name="Sun H."/>
            <person name="Tunlid A."/>
            <person name="Henrissat B."/>
            <person name="Grigoriev I.V."/>
            <person name="Hibbett D.S."/>
            <person name="Martin F."/>
            <person name="Nordberg H.P."/>
            <person name="Cantor M.N."/>
            <person name="Hua S.X."/>
        </authorList>
    </citation>
    <scope>NUCLEOTIDE SEQUENCE [LARGE SCALE GENOMIC DNA]</scope>
    <source>
        <strain evidence="3 4">Zn</strain>
    </source>
</reference>
<evidence type="ECO:0000256" key="2">
    <source>
        <dbReference type="SAM" id="Phobius"/>
    </source>
</evidence>
<proteinExistence type="predicted"/>
<keyword evidence="2" id="KW-0472">Membrane</keyword>
<dbReference type="OrthoDB" id="2283488at2759"/>
<evidence type="ECO:0000256" key="1">
    <source>
        <dbReference type="ARBA" id="ARBA00023242"/>
    </source>
</evidence>
<accession>A0A0C3GR62</accession>
<dbReference type="EMBL" id="KN832892">
    <property type="protein sequence ID" value="KIM93829.1"/>
    <property type="molecule type" value="Genomic_DNA"/>
</dbReference>
<dbReference type="PANTHER" id="PTHR31668:SF30">
    <property type="entry name" value="ZN(II)2CYS6 TRANSCRIPTION FACTOR (EUROFUNG)"/>
    <property type="match status" value="1"/>
</dbReference>
<evidence type="ECO:0000313" key="4">
    <source>
        <dbReference type="Proteomes" id="UP000054321"/>
    </source>
</evidence>
<dbReference type="Proteomes" id="UP000054321">
    <property type="component" value="Unassembled WGS sequence"/>
</dbReference>
<evidence type="ECO:0008006" key="5">
    <source>
        <dbReference type="Google" id="ProtNLM"/>
    </source>
</evidence>
<feature type="transmembrane region" description="Helical" evidence="2">
    <location>
        <begin position="29"/>
        <end position="50"/>
    </location>
</feature>
<evidence type="ECO:0000313" key="3">
    <source>
        <dbReference type="EMBL" id="KIM93829.1"/>
    </source>
</evidence>
<dbReference type="InParanoid" id="A0A0C3GR62"/>
<keyword evidence="2" id="KW-1133">Transmembrane helix</keyword>
<dbReference type="AlphaFoldDB" id="A0A0C3GR62"/>
<keyword evidence="1" id="KW-0539">Nucleus</keyword>
<dbReference type="PANTHER" id="PTHR31668">
    <property type="entry name" value="GLUCOSE TRANSPORT TRANSCRIPTION REGULATOR RGT1-RELATED-RELATED"/>
    <property type="match status" value="1"/>
</dbReference>
<dbReference type="STRING" id="913774.A0A0C3GR62"/>
<keyword evidence="2" id="KW-0812">Transmembrane</keyword>
<dbReference type="InterPro" id="IPR050797">
    <property type="entry name" value="Carb_Metab_Trans_Reg"/>
</dbReference>
<reference evidence="4" key="2">
    <citation type="submission" date="2015-01" db="EMBL/GenBank/DDBJ databases">
        <title>Evolutionary Origins and Diversification of the Mycorrhizal Mutualists.</title>
        <authorList>
            <consortium name="DOE Joint Genome Institute"/>
            <consortium name="Mycorrhizal Genomics Consortium"/>
            <person name="Kohler A."/>
            <person name="Kuo A."/>
            <person name="Nagy L.G."/>
            <person name="Floudas D."/>
            <person name="Copeland A."/>
            <person name="Barry K.W."/>
            <person name="Cichocki N."/>
            <person name="Veneault-Fourrey C."/>
            <person name="LaButti K."/>
            <person name="Lindquist E.A."/>
            <person name="Lipzen A."/>
            <person name="Lundell T."/>
            <person name="Morin E."/>
            <person name="Murat C."/>
            <person name="Riley R."/>
            <person name="Ohm R."/>
            <person name="Sun H."/>
            <person name="Tunlid A."/>
            <person name="Henrissat B."/>
            <person name="Grigoriev I.V."/>
            <person name="Hibbett D.S."/>
            <person name="Martin F."/>
        </authorList>
    </citation>
    <scope>NUCLEOTIDE SEQUENCE [LARGE SCALE GENOMIC DNA]</scope>
    <source>
        <strain evidence="4">Zn</strain>
    </source>
</reference>
<organism evidence="3 4">
    <name type="scientific">Oidiodendron maius (strain Zn)</name>
    <dbReference type="NCBI Taxonomy" id="913774"/>
    <lineage>
        <taxon>Eukaryota</taxon>
        <taxon>Fungi</taxon>
        <taxon>Dikarya</taxon>
        <taxon>Ascomycota</taxon>
        <taxon>Pezizomycotina</taxon>
        <taxon>Leotiomycetes</taxon>
        <taxon>Leotiomycetes incertae sedis</taxon>
        <taxon>Myxotrichaceae</taxon>
        <taxon>Oidiodendron</taxon>
    </lineage>
</organism>
<gene>
    <name evidence="3" type="ORF">OIDMADRAFT_137063</name>
</gene>
<dbReference type="CDD" id="cd12148">
    <property type="entry name" value="fungal_TF_MHR"/>
    <property type="match status" value="1"/>
</dbReference>
<dbReference type="HOGENOM" id="CLU_020223_2_0_1"/>
<keyword evidence="4" id="KW-1185">Reference proteome</keyword>
<name>A0A0C3GR62_OIDMZ</name>